<proteinExistence type="inferred from homology"/>
<organism evidence="3 4">
    <name type="scientific">Cinchona calisaya</name>
    <dbReference type="NCBI Taxonomy" id="153742"/>
    <lineage>
        <taxon>Eukaryota</taxon>
        <taxon>Viridiplantae</taxon>
        <taxon>Streptophyta</taxon>
        <taxon>Embryophyta</taxon>
        <taxon>Tracheophyta</taxon>
        <taxon>Spermatophyta</taxon>
        <taxon>Magnoliopsida</taxon>
        <taxon>eudicotyledons</taxon>
        <taxon>Gunneridae</taxon>
        <taxon>Pentapetalae</taxon>
        <taxon>asterids</taxon>
        <taxon>lamiids</taxon>
        <taxon>Gentianales</taxon>
        <taxon>Rubiaceae</taxon>
        <taxon>Cinchonoideae</taxon>
        <taxon>Cinchoneae</taxon>
        <taxon>Cinchona</taxon>
    </lineage>
</organism>
<dbReference type="PANTHER" id="PTHR31213:SF55">
    <property type="entry name" value="STRESS-INDUCED PROTEIN SAM22"/>
    <property type="match status" value="1"/>
</dbReference>
<dbReference type="CDD" id="cd07816">
    <property type="entry name" value="Bet_v1-like"/>
    <property type="match status" value="1"/>
</dbReference>
<evidence type="ECO:0000313" key="4">
    <source>
        <dbReference type="Proteomes" id="UP001630127"/>
    </source>
</evidence>
<dbReference type="AlphaFoldDB" id="A0ABD2YGQ7"/>
<reference evidence="3 4" key="1">
    <citation type="submission" date="2024-11" db="EMBL/GenBank/DDBJ databases">
        <title>A near-complete genome assembly of Cinchona calisaya.</title>
        <authorList>
            <person name="Lian D.C."/>
            <person name="Zhao X.W."/>
            <person name="Wei L."/>
        </authorList>
    </citation>
    <scope>NUCLEOTIDE SEQUENCE [LARGE SCALE GENOMIC DNA]</scope>
    <source>
        <tissue evidence="3">Nenye</tissue>
    </source>
</reference>
<dbReference type="InterPro" id="IPR024949">
    <property type="entry name" value="Bet_v_I_allergen"/>
</dbReference>
<sequence length="159" mass="17257">MGIITHESEVTTSIPPTKLFNAFILDDKLIPKALPQAIKSVEIIEGDGGVGSIKLITFGEGSQYKSAKHRVDKLDKDNLIYGYTVIEGDAFKDVIDKVCYVVKIEGCGDGGSVCKTSSTYHTKGDVAITEEQINAGKEKALQMFKAIEAYLLAHPDAYN</sequence>
<dbReference type="SMART" id="SM01037">
    <property type="entry name" value="Bet_v_1"/>
    <property type="match status" value="1"/>
</dbReference>
<dbReference type="Gene3D" id="3.30.530.20">
    <property type="match status" value="1"/>
</dbReference>
<dbReference type="SUPFAM" id="SSF55961">
    <property type="entry name" value="Bet v1-like"/>
    <property type="match status" value="1"/>
</dbReference>
<dbReference type="InterPro" id="IPR050279">
    <property type="entry name" value="Plant_def-hormone_signal"/>
</dbReference>
<evidence type="ECO:0000256" key="1">
    <source>
        <dbReference type="ARBA" id="ARBA00009744"/>
    </source>
</evidence>
<accession>A0ABD2YGQ7</accession>
<comment type="similarity">
    <text evidence="1">Belongs to the BetVI family.</text>
</comment>
<feature type="domain" description="Bet v I/Major latex protein" evidence="2">
    <location>
        <begin position="1"/>
        <end position="154"/>
    </location>
</feature>
<name>A0ABD2YGQ7_9GENT</name>
<dbReference type="PANTHER" id="PTHR31213">
    <property type="entry name" value="OS08G0374000 PROTEIN-RELATED"/>
    <property type="match status" value="1"/>
</dbReference>
<comment type="caution">
    <text evidence="3">The sequence shown here is derived from an EMBL/GenBank/DDBJ whole genome shotgun (WGS) entry which is preliminary data.</text>
</comment>
<dbReference type="EMBL" id="JBJUIK010000013">
    <property type="protein sequence ID" value="KAL3506579.1"/>
    <property type="molecule type" value="Genomic_DNA"/>
</dbReference>
<dbReference type="Pfam" id="PF00407">
    <property type="entry name" value="Bet_v_1"/>
    <property type="match status" value="1"/>
</dbReference>
<dbReference type="FunFam" id="3.30.530.20:FF:000007">
    <property type="entry name" value="Major pollen allergen Bet v 1-A"/>
    <property type="match status" value="1"/>
</dbReference>
<protein>
    <recommendedName>
        <fullName evidence="2">Bet v I/Major latex protein domain-containing protein</fullName>
    </recommendedName>
</protein>
<dbReference type="Proteomes" id="UP001630127">
    <property type="component" value="Unassembled WGS sequence"/>
</dbReference>
<dbReference type="PRINTS" id="PR00634">
    <property type="entry name" value="BETALLERGEN"/>
</dbReference>
<evidence type="ECO:0000313" key="3">
    <source>
        <dbReference type="EMBL" id="KAL3506579.1"/>
    </source>
</evidence>
<keyword evidence="4" id="KW-1185">Reference proteome</keyword>
<dbReference type="InterPro" id="IPR023393">
    <property type="entry name" value="START-like_dom_sf"/>
</dbReference>
<gene>
    <name evidence="3" type="ORF">ACH5RR_031961</name>
</gene>
<evidence type="ECO:0000259" key="2">
    <source>
        <dbReference type="SMART" id="SM01037"/>
    </source>
</evidence>
<dbReference type="InterPro" id="IPR000916">
    <property type="entry name" value="Bet_v_I/MLP"/>
</dbReference>